<evidence type="ECO:0000256" key="3">
    <source>
        <dbReference type="ARBA" id="ARBA00022801"/>
    </source>
</evidence>
<comment type="subunit">
    <text evidence="8">Monomer.</text>
</comment>
<comment type="caution">
    <text evidence="11">The sequence shown here is derived from an EMBL/GenBank/DDBJ whole genome shotgun (WGS) entry which is preliminary data.</text>
</comment>
<evidence type="ECO:0000256" key="9">
    <source>
        <dbReference type="RuleBase" id="RU000673"/>
    </source>
</evidence>
<dbReference type="EC" id="3.1.1.29" evidence="1 8"/>
<evidence type="ECO:0000256" key="6">
    <source>
        <dbReference type="ARBA" id="ARBA00048707"/>
    </source>
</evidence>
<dbReference type="PROSITE" id="PS01195">
    <property type="entry name" value="PEPT_TRNA_HYDROL_1"/>
    <property type="match status" value="1"/>
</dbReference>
<evidence type="ECO:0000256" key="5">
    <source>
        <dbReference type="ARBA" id="ARBA00038063"/>
    </source>
</evidence>
<dbReference type="NCBIfam" id="TIGR00447">
    <property type="entry name" value="pth"/>
    <property type="match status" value="1"/>
</dbReference>
<evidence type="ECO:0000256" key="4">
    <source>
        <dbReference type="ARBA" id="ARBA00022884"/>
    </source>
</evidence>
<feature type="binding site" evidence="8">
    <location>
        <position position="127"/>
    </location>
    <ligand>
        <name>tRNA</name>
        <dbReference type="ChEBI" id="CHEBI:17843"/>
    </ligand>
</feature>
<evidence type="ECO:0000256" key="1">
    <source>
        <dbReference type="ARBA" id="ARBA00013260"/>
    </source>
</evidence>
<feature type="binding site" evidence="8">
    <location>
        <position position="81"/>
    </location>
    <ligand>
        <name>tRNA</name>
        <dbReference type="ChEBI" id="CHEBI:17843"/>
    </ligand>
</feature>
<feature type="binding site" evidence="8">
    <location>
        <position position="79"/>
    </location>
    <ligand>
        <name>tRNA</name>
        <dbReference type="ChEBI" id="CHEBI:17843"/>
    </ligand>
</feature>
<sequence>MAERIAVPALQPGDLRLVAGLGNPGETYRRTRHNVGFMALELVAAAASAGFRNQKRLHGLMAEVGSSRERLRLLMPQTYMNDCGHSIRAGLDWYGLQAHQLLVLVDDMDIPLGHLRARACGSAGGHNGLRSIIKHLGHQHFARLRIGIGAPSRNPADRKARTVGHVLGSFNREEEAVVQEVLQEVVEGIGLIQRHGLAVAMNRLNAFRATNPAG</sequence>
<evidence type="ECO:0000256" key="7">
    <source>
        <dbReference type="ARBA" id="ARBA00050038"/>
    </source>
</evidence>
<dbReference type="FunFam" id="3.40.50.1470:FF:000001">
    <property type="entry name" value="Peptidyl-tRNA hydrolase"/>
    <property type="match status" value="1"/>
</dbReference>
<comment type="catalytic activity">
    <reaction evidence="6 8 9">
        <text>an N-acyl-L-alpha-aminoacyl-tRNA + H2O = an N-acyl-L-amino acid + a tRNA + H(+)</text>
        <dbReference type="Rhea" id="RHEA:54448"/>
        <dbReference type="Rhea" id="RHEA-COMP:10123"/>
        <dbReference type="Rhea" id="RHEA-COMP:13883"/>
        <dbReference type="ChEBI" id="CHEBI:15377"/>
        <dbReference type="ChEBI" id="CHEBI:15378"/>
        <dbReference type="ChEBI" id="CHEBI:59874"/>
        <dbReference type="ChEBI" id="CHEBI:78442"/>
        <dbReference type="ChEBI" id="CHEBI:138191"/>
        <dbReference type="EC" id="3.1.1.29"/>
    </reaction>
</comment>
<evidence type="ECO:0000313" key="11">
    <source>
        <dbReference type="EMBL" id="TGG93721.1"/>
    </source>
</evidence>
<feature type="site" description="Discriminates between blocked and unblocked aminoacyl-tRNA" evidence="8">
    <location>
        <position position="23"/>
    </location>
</feature>
<comment type="function">
    <text evidence="8">Catalyzes the release of premature peptidyl moieties from peptidyl-tRNA molecules trapped in stalled 50S ribosomal subunits, and thus maintains levels of free tRNAs and 50S ribosomes.</text>
</comment>
<comment type="similarity">
    <text evidence="5 8 10">Belongs to the PTH family.</text>
</comment>
<feature type="site" description="Stabilizes the basic form of H active site to accept a proton" evidence="8">
    <location>
        <position position="106"/>
    </location>
</feature>
<dbReference type="GO" id="GO:0000049">
    <property type="term" value="F:tRNA binding"/>
    <property type="evidence" value="ECO:0007669"/>
    <property type="project" value="UniProtKB-UniRule"/>
</dbReference>
<dbReference type="SUPFAM" id="SSF53178">
    <property type="entry name" value="Peptidyl-tRNA hydrolase-like"/>
    <property type="match status" value="1"/>
</dbReference>
<keyword evidence="8" id="KW-0963">Cytoplasm</keyword>
<feature type="binding site" evidence="8">
    <location>
        <position position="28"/>
    </location>
    <ligand>
        <name>tRNA</name>
        <dbReference type="ChEBI" id="CHEBI:17843"/>
    </ligand>
</feature>
<evidence type="ECO:0000313" key="12">
    <source>
        <dbReference type="Proteomes" id="UP000317990"/>
    </source>
</evidence>
<evidence type="ECO:0000256" key="10">
    <source>
        <dbReference type="RuleBase" id="RU004320"/>
    </source>
</evidence>
<dbReference type="GO" id="GO:0006515">
    <property type="term" value="P:protein quality control for misfolded or incompletely synthesized proteins"/>
    <property type="evidence" value="ECO:0007669"/>
    <property type="project" value="UniProtKB-UniRule"/>
</dbReference>
<dbReference type="GO" id="GO:0072344">
    <property type="term" value="P:rescue of stalled ribosome"/>
    <property type="evidence" value="ECO:0007669"/>
    <property type="project" value="UniProtKB-UniRule"/>
</dbReference>
<feature type="active site" description="Proton acceptor" evidence="8">
    <location>
        <position position="33"/>
    </location>
</feature>
<dbReference type="PANTHER" id="PTHR17224:SF1">
    <property type="entry name" value="PEPTIDYL-TRNA HYDROLASE"/>
    <property type="match status" value="1"/>
</dbReference>
<dbReference type="InterPro" id="IPR001328">
    <property type="entry name" value="Pept_tRNA_hydro"/>
</dbReference>
<dbReference type="EMBL" id="SRMO01000050">
    <property type="protein sequence ID" value="TGG93721.1"/>
    <property type="molecule type" value="Genomic_DNA"/>
</dbReference>
<organism evidence="11 12">
    <name type="scientific">Aphanocapsa feldmannii 277cV</name>
    <dbReference type="NCBI Taxonomy" id="2507553"/>
    <lineage>
        <taxon>Bacteria</taxon>
        <taxon>Bacillati</taxon>
        <taxon>Cyanobacteriota</taxon>
        <taxon>Cyanophyceae</taxon>
        <taxon>Oscillatoriophycideae</taxon>
        <taxon>Chroococcales</taxon>
        <taxon>Microcystaceae</taxon>
        <taxon>Aphanocapsa</taxon>
    </lineage>
</organism>
<accession>A0A524RPH8</accession>
<dbReference type="Pfam" id="PF01195">
    <property type="entry name" value="Pept_tRNA_hydro"/>
    <property type="match status" value="1"/>
</dbReference>
<keyword evidence="2 8" id="KW-0820">tRNA-binding</keyword>
<dbReference type="PROSITE" id="PS01196">
    <property type="entry name" value="PEPT_TRNA_HYDROL_2"/>
    <property type="match status" value="1"/>
</dbReference>
<dbReference type="GO" id="GO:0004045">
    <property type="term" value="F:peptidyl-tRNA hydrolase activity"/>
    <property type="evidence" value="ECO:0007669"/>
    <property type="project" value="UniProtKB-UniRule"/>
</dbReference>
<dbReference type="Gene3D" id="3.40.50.1470">
    <property type="entry name" value="Peptidyl-tRNA hydrolase"/>
    <property type="match status" value="1"/>
</dbReference>
<comment type="function">
    <text evidence="8">Hydrolyzes ribosome-free peptidyl-tRNAs (with 1 or more amino acids incorporated), which drop off the ribosome during protein synthesis, or as a result of ribosome stalling.</text>
</comment>
<protein>
    <recommendedName>
        <fullName evidence="7 8">Peptidyl-tRNA hydrolase</fullName>
        <shortName evidence="8">Pth</shortName>
        <ecNumber evidence="1 8">3.1.1.29</ecNumber>
    </recommendedName>
</protein>
<dbReference type="AlphaFoldDB" id="A0A524RPH8"/>
<keyword evidence="4 8" id="KW-0694">RNA-binding</keyword>
<proteinExistence type="inferred from homology"/>
<dbReference type="Proteomes" id="UP000317990">
    <property type="component" value="Unassembled WGS sequence"/>
</dbReference>
<gene>
    <name evidence="8" type="primary">pth</name>
    <name evidence="11" type="ORF">ERJ67_03530</name>
</gene>
<evidence type="ECO:0000256" key="2">
    <source>
        <dbReference type="ARBA" id="ARBA00022555"/>
    </source>
</evidence>
<dbReference type="GO" id="GO:0005737">
    <property type="term" value="C:cytoplasm"/>
    <property type="evidence" value="ECO:0007669"/>
    <property type="project" value="UniProtKB-SubCell"/>
</dbReference>
<reference evidence="11 12" key="1">
    <citation type="journal article" date="2019" name="mSystems">
        <title>Life at home and on the roam: Genomic adaptions reflect the dual lifestyle of an intracellular, facultative symbiont.</title>
        <authorList>
            <person name="Burgsdorf I."/>
        </authorList>
    </citation>
    <scope>NUCLEOTIDE SEQUENCE [LARGE SCALE GENOMIC DNA]</scope>
    <source>
        <strain evidence="11">277cV</strain>
    </source>
</reference>
<dbReference type="HAMAP" id="MF_00083">
    <property type="entry name" value="Pept_tRNA_hydro_bact"/>
    <property type="match status" value="1"/>
</dbReference>
<keyword evidence="3 8" id="KW-0378">Hydrolase</keyword>
<dbReference type="InterPro" id="IPR018171">
    <property type="entry name" value="Pept_tRNA_hydro_CS"/>
</dbReference>
<dbReference type="PANTHER" id="PTHR17224">
    <property type="entry name" value="PEPTIDYL-TRNA HYDROLASE"/>
    <property type="match status" value="1"/>
</dbReference>
<evidence type="ECO:0000256" key="8">
    <source>
        <dbReference type="HAMAP-Rule" id="MF_00083"/>
    </source>
</evidence>
<name>A0A524RPH8_9CHRO</name>
<dbReference type="InterPro" id="IPR036416">
    <property type="entry name" value="Pept_tRNA_hydro_sf"/>
</dbReference>
<dbReference type="CDD" id="cd00462">
    <property type="entry name" value="PTH"/>
    <property type="match status" value="1"/>
</dbReference>
<comment type="subcellular location">
    <subcellularLocation>
        <location evidence="8">Cytoplasm</location>
    </subcellularLocation>
</comment>